<organism evidence="1 2">
    <name type="scientific">Trichonephila inaurata madagascariensis</name>
    <dbReference type="NCBI Taxonomy" id="2747483"/>
    <lineage>
        <taxon>Eukaryota</taxon>
        <taxon>Metazoa</taxon>
        <taxon>Ecdysozoa</taxon>
        <taxon>Arthropoda</taxon>
        <taxon>Chelicerata</taxon>
        <taxon>Arachnida</taxon>
        <taxon>Araneae</taxon>
        <taxon>Araneomorphae</taxon>
        <taxon>Entelegynae</taxon>
        <taxon>Araneoidea</taxon>
        <taxon>Nephilidae</taxon>
        <taxon>Trichonephila</taxon>
        <taxon>Trichonephila inaurata</taxon>
    </lineage>
</organism>
<sequence length="84" mass="9926">MSEMELINMDKETARRVLTDEFHMRKISVKVVPNVISDDQKHCHKDVCMCGQVRTHYKRAKFVVACDDTYNFTYDPENNPRSMK</sequence>
<dbReference type="EMBL" id="BMAV01027575">
    <property type="protein sequence ID" value="GFS60395.1"/>
    <property type="molecule type" value="Genomic_DNA"/>
</dbReference>
<name>A0A8X6MIX5_9ARAC</name>
<reference evidence="1" key="1">
    <citation type="submission" date="2020-08" db="EMBL/GenBank/DDBJ databases">
        <title>Multicomponent nature underlies the extraordinary mechanical properties of spider dragline silk.</title>
        <authorList>
            <person name="Kono N."/>
            <person name="Nakamura H."/>
            <person name="Mori M."/>
            <person name="Yoshida Y."/>
            <person name="Ohtoshi R."/>
            <person name="Malay A.D."/>
            <person name="Moran D.A.P."/>
            <person name="Tomita M."/>
            <person name="Numata K."/>
            <person name="Arakawa K."/>
        </authorList>
    </citation>
    <scope>NUCLEOTIDE SEQUENCE</scope>
</reference>
<dbReference type="AlphaFoldDB" id="A0A8X6MIX5"/>
<accession>A0A8X6MIX5</accession>
<evidence type="ECO:0000313" key="2">
    <source>
        <dbReference type="Proteomes" id="UP000886998"/>
    </source>
</evidence>
<evidence type="ECO:0000313" key="1">
    <source>
        <dbReference type="EMBL" id="GFS60395.1"/>
    </source>
</evidence>
<comment type="caution">
    <text evidence="1">The sequence shown here is derived from an EMBL/GenBank/DDBJ whole genome shotgun (WGS) entry which is preliminary data.</text>
</comment>
<dbReference type="Proteomes" id="UP000886998">
    <property type="component" value="Unassembled WGS sequence"/>
</dbReference>
<protein>
    <submittedName>
        <fullName evidence="1">Uncharacterized protein</fullName>
    </submittedName>
</protein>
<proteinExistence type="predicted"/>
<dbReference type="OrthoDB" id="6433552at2759"/>
<gene>
    <name evidence="1" type="ORF">TNIN_319031</name>
</gene>
<keyword evidence="2" id="KW-1185">Reference proteome</keyword>